<keyword evidence="9" id="KW-1185">Reference proteome</keyword>
<dbReference type="PANTHER" id="PTHR46481">
    <property type="entry name" value="ZINC FINGER BED DOMAIN-CONTAINING PROTEIN 4"/>
    <property type="match status" value="1"/>
</dbReference>
<dbReference type="InterPro" id="IPR012337">
    <property type="entry name" value="RNaseH-like_sf"/>
</dbReference>
<evidence type="ECO:0000256" key="3">
    <source>
        <dbReference type="ARBA" id="ARBA00022771"/>
    </source>
</evidence>
<feature type="compositionally biased region" description="Basic and acidic residues" evidence="6">
    <location>
        <begin position="86"/>
        <end position="102"/>
    </location>
</feature>
<dbReference type="GO" id="GO:0046983">
    <property type="term" value="F:protein dimerization activity"/>
    <property type="evidence" value="ECO:0007669"/>
    <property type="project" value="InterPro"/>
</dbReference>
<accession>A0AAD5KSB6</accession>
<proteinExistence type="predicted"/>
<sequence>MAFNYLSDEEFESDAEEHSHSATQQSKKRHVIHNYFVYSTTTKKSQCKKENCKTFINGKNTTNLKNHLKKPCHKTQYANYVKEVSDQRDVSSAKKSKVRESDQSTSTNQPTLLEINSKKALYAVNSKKQLRLRRRFSFFAGSTSFSSVLAENLDFKQYIRELDPRHVIPNRKCLRKDILAMAQKGKALIRNRIINALSKPLSTADIWTKKGLTSSYLGITVHYVSADETLEEAVIELISFPPPHTGDAIGELVKRTFQEWNLKVPIIVTDNGSNMVKAFKLDRCNHMEEIIESIVNEGNKESEDVRLYSDVDQNEDSYVEPDSDDDLNIDPDSDELSVAHQINIENEEVEYQEFEYQLTDSLRTIINPTSSSSPADDKQELSRKPCISHMLQLVMAIFDKVKSSSSSNSTATVPAFVRVISSAKKLVSKFNTSSKATPMLIAKCNKKLIADCSTRWSSNYLVFERLIQVRKYVNEVCEELGWDGLNNSDWAMLKSIVDLLAPFALYTQLVSGSKYITFSAAIPTIEELKLHLEACAEIVGLNLVSNAMLVDLKRRFDFITIPSSSHFDPTYLLSTILDPNYNLFVINDSVMRNTAIKNVLKIAKQMGVPFSSKPVSENEETDLAMAEERRTQEDGLPKNLFQTSFRRLYQKTVNANADMEGFNHDHAQERCTIQMELLDFINFSSNSDIASTSGSDHIHIDSILFWTKAEQKLRFPFLQRLALSLLAIPASSGASEREFSVAGWQTVGRKNRTTGEHLAAKVFLSCNKDLLRPLLF</sequence>
<dbReference type="EMBL" id="WJBH02000004">
    <property type="protein sequence ID" value="KAI9559669.1"/>
    <property type="molecule type" value="Genomic_DNA"/>
</dbReference>
<feature type="region of interest" description="Disordered" evidence="6">
    <location>
        <begin position="86"/>
        <end position="110"/>
    </location>
</feature>
<keyword evidence="2" id="KW-0479">Metal-binding</keyword>
<dbReference type="SUPFAM" id="SSF53098">
    <property type="entry name" value="Ribonuclease H-like"/>
    <property type="match status" value="1"/>
</dbReference>
<keyword evidence="3" id="KW-0863">Zinc-finger</keyword>
<evidence type="ECO:0000256" key="6">
    <source>
        <dbReference type="SAM" id="MobiDB-lite"/>
    </source>
</evidence>
<evidence type="ECO:0000256" key="5">
    <source>
        <dbReference type="ARBA" id="ARBA00023242"/>
    </source>
</evidence>
<evidence type="ECO:0000256" key="2">
    <source>
        <dbReference type="ARBA" id="ARBA00022723"/>
    </source>
</evidence>
<evidence type="ECO:0000256" key="1">
    <source>
        <dbReference type="ARBA" id="ARBA00004123"/>
    </source>
</evidence>
<feature type="domain" description="HAT C-terminal dimerisation" evidence="7">
    <location>
        <begin position="699"/>
        <end position="763"/>
    </location>
</feature>
<dbReference type="PANTHER" id="PTHR46481:SF10">
    <property type="entry name" value="ZINC FINGER BED DOMAIN-CONTAINING PROTEIN 39"/>
    <property type="match status" value="1"/>
</dbReference>
<dbReference type="InterPro" id="IPR052035">
    <property type="entry name" value="ZnF_BED_domain_contain"/>
</dbReference>
<comment type="caution">
    <text evidence="8">The sequence shown here is derived from an EMBL/GenBank/DDBJ whole genome shotgun (WGS) entry which is preliminary data.</text>
</comment>
<feature type="region of interest" description="Disordered" evidence="6">
    <location>
        <begin position="1"/>
        <end position="27"/>
    </location>
</feature>
<evidence type="ECO:0000259" key="7">
    <source>
        <dbReference type="Pfam" id="PF05699"/>
    </source>
</evidence>
<gene>
    <name evidence="8" type="ORF">GHT06_013674</name>
</gene>
<comment type="subcellular location">
    <subcellularLocation>
        <location evidence="1">Nucleus</location>
    </subcellularLocation>
</comment>
<organism evidence="8 9">
    <name type="scientific">Daphnia sinensis</name>
    <dbReference type="NCBI Taxonomy" id="1820382"/>
    <lineage>
        <taxon>Eukaryota</taxon>
        <taxon>Metazoa</taxon>
        <taxon>Ecdysozoa</taxon>
        <taxon>Arthropoda</taxon>
        <taxon>Crustacea</taxon>
        <taxon>Branchiopoda</taxon>
        <taxon>Diplostraca</taxon>
        <taxon>Cladocera</taxon>
        <taxon>Anomopoda</taxon>
        <taxon>Daphniidae</taxon>
        <taxon>Daphnia</taxon>
        <taxon>Daphnia similis group</taxon>
    </lineage>
</organism>
<dbReference type="Pfam" id="PF05699">
    <property type="entry name" value="Dimer_Tnp_hAT"/>
    <property type="match status" value="1"/>
</dbReference>
<evidence type="ECO:0000313" key="9">
    <source>
        <dbReference type="Proteomes" id="UP000820818"/>
    </source>
</evidence>
<protein>
    <recommendedName>
        <fullName evidence="7">HAT C-terminal dimerisation domain-containing protein</fullName>
    </recommendedName>
</protein>
<reference evidence="8 9" key="1">
    <citation type="submission" date="2022-05" db="EMBL/GenBank/DDBJ databases">
        <title>A multi-omics perspective on studying reproductive biology in Daphnia sinensis.</title>
        <authorList>
            <person name="Jia J."/>
        </authorList>
    </citation>
    <scope>NUCLEOTIDE SEQUENCE [LARGE SCALE GENOMIC DNA]</scope>
    <source>
        <strain evidence="8 9">WSL</strain>
    </source>
</reference>
<evidence type="ECO:0000313" key="8">
    <source>
        <dbReference type="EMBL" id="KAI9559669.1"/>
    </source>
</evidence>
<dbReference type="AlphaFoldDB" id="A0AAD5KSB6"/>
<keyword evidence="4" id="KW-0862">Zinc</keyword>
<dbReference type="GO" id="GO:0005634">
    <property type="term" value="C:nucleus"/>
    <property type="evidence" value="ECO:0007669"/>
    <property type="project" value="UniProtKB-SubCell"/>
</dbReference>
<keyword evidence="5" id="KW-0539">Nucleus</keyword>
<dbReference type="InterPro" id="IPR008906">
    <property type="entry name" value="HATC_C_dom"/>
</dbReference>
<name>A0AAD5KSB6_9CRUS</name>
<dbReference type="Proteomes" id="UP000820818">
    <property type="component" value="Linkage Group LG4"/>
</dbReference>
<dbReference type="GO" id="GO:0008270">
    <property type="term" value="F:zinc ion binding"/>
    <property type="evidence" value="ECO:0007669"/>
    <property type="project" value="UniProtKB-KW"/>
</dbReference>
<evidence type="ECO:0000256" key="4">
    <source>
        <dbReference type="ARBA" id="ARBA00022833"/>
    </source>
</evidence>